<dbReference type="Proteomes" id="UP000008225">
    <property type="component" value="Chromosome 1"/>
</dbReference>
<reference evidence="2" key="2">
    <citation type="submission" date="2025-08" db="UniProtKB">
        <authorList>
            <consortium name="Ensembl"/>
        </authorList>
    </citation>
    <scope>IDENTIFICATION</scope>
</reference>
<reference evidence="2" key="1">
    <citation type="submission" date="2009-03" db="EMBL/GenBank/DDBJ databases">
        <authorList>
            <person name="Warren W."/>
            <person name="Ye L."/>
            <person name="Minx P."/>
            <person name="Worley K."/>
            <person name="Gibbs R."/>
            <person name="Wilson R.K."/>
        </authorList>
    </citation>
    <scope>NUCLEOTIDE SEQUENCE [LARGE SCALE GENOMIC DNA]</scope>
</reference>
<sequence>VLMRRHRVGDQPGNKRPGHDDGQCPRGRAAAASRCRAQLCGPCHSHPTGARRCPGGLPGHAGDAAPGRGTAGRARCLGPSALGPG</sequence>
<dbReference type="HOGENOM" id="CLU_000134_37_1_1"/>
<dbReference type="GeneTree" id="ENSGT00940000162423"/>
<dbReference type="Bgee" id="ENSCJAG00000008048">
    <property type="expression patterns" value="Expressed in kidney and 2 other cell types or tissues"/>
</dbReference>
<evidence type="ECO:0000313" key="3">
    <source>
        <dbReference type="Proteomes" id="UP000008225"/>
    </source>
</evidence>
<evidence type="ECO:0000313" key="2">
    <source>
        <dbReference type="Ensembl" id="ENSCJAP00000014876.4"/>
    </source>
</evidence>
<dbReference type="STRING" id="9483.ENSCJAP00000014876"/>
<proteinExistence type="predicted"/>
<protein>
    <submittedName>
        <fullName evidence="2">Cyclin dependent kinase inhibitor 2B</fullName>
    </submittedName>
</protein>
<accession>F7I4B4</accession>
<dbReference type="AlphaFoldDB" id="F7I4B4"/>
<feature type="region of interest" description="Disordered" evidence="1">
    <location>
        <begin position="47"/>
        <end position="85"/>
    </location>
</feature>
<feature type="compositionally biased region" description="Low complexity" evidence="1">
    <location>
        <begin position="61"/>
        <end position="75"/>
    </location>
</feature>
<feature type="region of interest" description="Disordered" evidence="1">
    <location>
        <begin position="1"/>
        <end position="27"/>
    </location>
</feature>
<evidence type="ECO:0000256" key="1">
    <source>
        <dbReference type="SAM" id="MobiDB-lite"/>
    </source>
</evidence>
<gene>
    <name evidence="2" type="primary">CDKN2B</name>
</gene>
<reference evidence="2" key="3">
    <citation type="submission" date="2025-09" db="UniProtKB">
        <authorList>
            <consortium name="Ensembl"/>
        </authorList>
    </citation>
    <scope>IDENTIFICATION</scope>
</reference>
<name>F7I4B4_CALJA</name>
<dbReference type="InParanoid" id="F7I4B4"/>
<organism evidence="2 3">
    <name type="scientific">Callithrix jacchus</name>
    <name type="common">White-tufted-ear marmoset</name>
    <name type="synonym">Simia Jacchus</name>
    <dbReference type="NCBI Taxonomy" id="9483"/>
    <lineage>
        <taxon>Eukaryota</taxon>
        <taxon>Metazoa</taxon>
        <taxon>Chordata</taxon>
        <taxon>Craniata</taxon>
        <taxon>Vertebrata</taxon>
        <taxon>Euteleostomi</taxon>
        <taxon>Mammalia</taxon>
        <taxon>Eutheria</taxon>
        <taxon>Euarchontoglires</taxon>
        <taxon>Primates</taxon>
        <taxon>Haplorrhini</taxon>
        <taxon>Platyrrhini</taxon>
        <taxon>Cebidae</taxon>
        <taxon>Callitrichinae</taxon>
        <taxon>Callithrix</taxon>
        <taxon>Callithrix</taxon>
    </lineage>
</organism>
<dbReference type="Ensembl" id="ENSCJAT00000015695.5">
    <property type="protein sequence ID" value="ENSCJAP00000014876.4"/>
    <property type="gene ID" value="ENSCJAG00000008048.5"/>
</dbReference>
<keyword evidence="3" id="KW-1185">Reference proteome</keyword>